<dbReference type="OrthoDB" id="4549282at2"/>
<accession>A0A5N0E652</accession>
<evidence type="ECO:0000313" key="2">
    <source>
        <dbReference type="Proteomes" id="UP000323876"/>
    </source>
</evidence>
<name>A0A5N0E652_9NOCA</name>
<comment type="caution">
    <text evidence="1">The sequence shown here is derived from an EMBL/GenBank/DDBJ whole genome shotgun (WGS) entry which is preliminary data.</text>
</comment>
<proteinExistence type="predicted"/>
<dbReference type="Proteomes" id="UP000323876">
    <property type="component" value="Unassembled WGS sequence"/>
</dbReference>
<evidence type="ECO:0000313" key="1">
    <source>
        <dbReference type="EMBL" id="KAA8883889.1"/>
    </source>
</evidence>
<dbReference type="RefSeq" id="WP_150406817.1">
    <property type="nucleotide sequence ID" value="NZ_JBHJYQ010000015.1"/>
</dbReference>
<organism evidence="1 2">
    <name type="scientific">Nocardia colli</name>
    <dbReference type="NCBI Taxonomy" id="2545717"/>
    <lineage>
        <taxon>Bacteria</taxon>
        <taxon>Bacillati</taxon>
        <taxon>Actinomycetota</taxon>
        <taxon>Actinomycetes</taxon>
        <taxon>Mycobacteriales</taxon>
        <taxon>Nocardiaceae</taxon>
        <taxon>Nocardia</taxon>
    </lineage>
</organism>
<dbReference type="EMBL" id="VXLC01000025">
    <property type="protein sequence ID" value="KAA8883889.1"/>
    <property type="molecule type" value="Genomic_DNA"/>
</dbReference>
<keyword evidence="2" id="KW-1185">Reference proteome</keyword>
<sequence>MTIDNGAEDDPAPGRWRSAIDALAESLARHLGEPVTVVNTTEIEQGFSCLVRGAEPSGPSLQLAWEGVLGMGYSDGQPDISVVLFLYSRGRRLRLDDQSGSYLEIVYEGPFDGSGTWRDLGWLQDDLGEFEGYDSYGD</sequence>
<gene>
    <name evidence="1" type="ORF">F3087_37190</name>
</gene>
<dbReference type="AlphaFoldDB" id="A0A5N0E652"/>
<reference evidence="1 2" key="1">
    <citation type="submission" date="2019-09" db="EMBL/GenBank/DDBJ databases">
        <authorList>
            <person name="Wang X."/>
        </authorList>
    </citation>
    <scope>NUCLEOTIDE SEQUENCE [LARGE SCALE GENOMIC DNA]</scope>
    <source>
        <strain evidence="1 2">CICC 11023</strain>
    </source>
</reference>
<protein>
    <submittedName>
        <fullName evidence="1">Uncharacterized protein</fullName>
    </submittedName>
</protein>